<comment type="subcellular location">
    <subcellularLocation>
        <location evidence="1">Cell membrane</location>
        <topology evidence="1">Multi-pass membrane protein</topology>
    </subcellularLocation>
</comment>
<comment type="caution">
    <text evidence="16">The sequence shown here is derived from an EMBL/GenBank/DDBJ whole genome shotgun (WGS) entry which is preliminary data.</text>
</comment>
<dbReference type="GO" id="GO:0009306">
    <property type="term" value="P:protein secretion"/>
    <property type="evidence" value="ECO:0007669"/>
    <property type="project" value="InterPro"/>
</dbReference>
<evidence type="ECO:0000256" key="3">
    <source>
        <dbReference type="ARBA" id="ARBA00021622"/>
    </source>
</evidence>
<feature type="transmembrane region" description="Helical" evidence="14">
    <location>
        <begin position="28"/>
        <end position="45"/>
    </location>
</feature>
<comment type="similarity">
    <text evidence="2 14">Belongs to the type III secretion exporter family.</text>
</comment>
<evidence type="ECO:0000256" key="1">
    <source>
        <dbReference type="ARBA" id="ARBA00004651"/>
    </source>
</evidence>
<evidence type="ECO:0000256" key="6">
    <source>
        <dbReference type="ARBA" id="ARBA00022692"/>
    </source>
</evidence>
<comment type="function">
    <text evidence="13 14">Required for formation of the rod structure in the basal body of the flagellar apparatus. Together with FliI and FliH, may constitute the export apparatus of flagellin.</text>
</comment>
<dbReference type="NCBIfam" id="TIGR00328">
    <property type="entry name" value="flhB"/>
    <property type="match status" value="1"/>
</dbReference>
<evidence type="ECO:0000256" key="9">
    <source>
        <dbReference type="ARBA" id="ARBA00022989"/>
    </source>
</evidence>
<evidence type="ECO:0000256" key="7">
    <source>
        <dbReference type="ARBA" id="ARBA00022795"/>
    </source>
</evidence>
<proteinExistence type="inferred from homology"/>
<dbReference type="EMBL" id="JAFREP010000046">
    <property type="protein sequence ID" value="MBO1322971.1"/>
    <property type="molecule type" value="Genomic_DNA"/>
</dbReference>
<evidence type="ECO:0000256" key="14">
    <source>
        <dbReference type="RuleBase" id="RU364091"/>
    </source>
</evidence>
<dbReference type="Proteomes" id="UP000664417">
    <property type="component" value="Unassembled WGS sequence"/>
</dbReference>
<keyword evidence="9 14" id="KW-1133">Transmembrane helix</keyword>
<name>A0A8J7U8V1_9BACT</name>
<evidence type="ECO:0000256" key="11">
    <source>
        <dbReference type="ARBA" id="ARBA00023136"/>
    </source>
</evidence>
<gene>
    <name evidence="16" type="primary">sctU</name>
    <name evidence="14" type="synonym">flhB</name>
    <name evidence="16" type="ORF">J3U88_31185</name>
</gene>
<dbReference type="SUPFAM" id="SSF160544">
    <property type="entry name" value="EscU C-terminal domain-like"/>
    <property type="match status" value="1"/>
</dbReference>
<evidence type="ECO:0000256" key="10">
    <source>
        <dbReference type="ARBA" id="ARBA00023026"/>
    </source>
</evidence>
<feature type="transmembrane region" description="Helical" evidence="14">
    <location>
        <begin position="179"/>
        <end position="205"/>
    </location>
</feature>
<sequence length="354" mass="39661">MSGEKTEQPTPKKLRDARKKGQVAKSKEVNSAVTLLAAFAVLWIMRDFFGSRFRNLVSMPFAYMNRPFEGAYEELGIRVIKEMMVLSLLPVGVVMFAAVVANVAQVGFMFTMDPVMPKLDKLNPAKGLKNMFAMKNFVELIKSIAKVMLLGFVIYLVLLENFESLVHIPNLGREGISEVLSILLQRVLIVTLIAYFAVAAFDFWFQQRQHTKQLKMSKDEVKREYKESEGEPLIKSKRRELHREMAEGDAEAATQQADVLVTNPTHFAVAISFNRELKGQLPRVVAKGEGALAQRLKKVAKKAEVPTIENVPLARGLYAQATVGDFIPADFIEAVAEVLVWAQNLGEEEEDLSL</sequence>
<protein>
    <recommendedName>
        <fullName evidence="3 14">Flagellar biosynthetic protein FlhB</fullName>
    </recommendedName>
</protein>
<keyword evidence="12 14" id="KW-1006">Bacterial flagellum protein export</keyword>
<evidence type="ECO:0000313" key="16">
    <source>
        <dbReference type="EMBL" id="MBO1322971.1"/>
    </source>
</evidence>
<evidence type="ECO:0000256" key="13">
    <source>
        <dbReference type="ARBA" id="ARBA00025078"/>
    </source>
</evidence>
<evidence type="ECO:0000256" key="8">
    <source>
        <dbReference type="ARBA" id="ARBA00022927"/>
    </source>
</evidence>
<evidence type="ECO:0000256" key="2">
    <source>
        <dbReference type="ARBA" id="ARBA00010690"/>
    </source>
</evidence>
<keyword evidence="7 14" id="KW-1005">Bacterial flagellum biogenesis</keyword>
<dbReference type="AlphaFoldDB" id="A0A8J7U8V1"/>
<dbReference type="InterPro" id="IPR006307">
    <property type="entry name" value="BsaZ-like"/>
</dbReference>
<keyword evidence="8 14" id="KW-0653">Protein transport</keyword>
<dbReference type="InterPro" id="IPR029025">
    <property type="entry name" value="T3SS_substrate_exporter_C"/>
</dbReference>
<dbReference type="PANTHER" id="PTHR30531:SF14">
    <property type="entry name" value="SURFACE PRESENTATION OF ANTIGENS PROTEIN SPAS"/>
    <property type="match status" value="1"/>
</dbReference>
<keyword evidence="11 14" id="KW-0472">Membrane</keyword>
<dbReference type="GO" id="GO:0044780">
    <property type="term" value="P:bacterial-type flagellum assembly"/>
    <property type="evidence" value="ECO:0007669"/>
    <property type="project" value="InterPro"/>
</dbReference>
<dbReference type="Gene3D" id="3.40.1690.10">
    <property type="entry name" value="secretion proteins EscU"/>
    <property type="match status" value="1"/>
</dbReference>
<evidence type="ECO:0000256" key="4">
    <source>
        <dbReference type="ARBA" id="ARBA00022448"/>
    </source>
</evidence>
<reference evidence="16" key="1">
    <citation type="submission" date="2021-03" db="EMBL/GenBank/DDBJ databases">
        <authorList>
            <person name="Wang G."/>
        </authorList>
    </citation>
    <scope>NUCLEOTIDE SEQUENCE</scope>
    <source>
        <strain evidence="16">KCTC 12899</strain>
    </source>
</reference>
<evidence type="ECO:0000256" key="15">
    <source>
        <dbReference type="SAM" id="MobiDB-lite"/>
    </source>
</evidence>
<evidence type="ECO:0000256" key="5">
    <source>
        <dbReference type="ARBA" id="ARBA00022475"/>
    </source>
</evidence>
<feature type="region of interest" description="Disordered" evidence="15">
    <location>
        <begin position="1"/>
        <end position="22"/>
    </location>
</feature>
<dbReference type="GO" id="GO:0005886">
    <property type="term" value="C:plasma membrane"/>
    <property type="evidence" value="ECO:0007669"/>
    <property type="project" value="UniProtKB-SubCell"/>
</dbReference>
<dbReference type="InterPro" id="IPR006135">
    <property type="entry name" value="T3SS_substrate_exporter"/>
</dbReference>
<dbReference type="Pfam" id="PF01312">
    <property type="entry name" value="Bac_export_2"/>
    <property type="match status" value="1"/>
</dbReference>
<dbReference type="Gene3D" id="6.10.250.2080">
    <property type="match status" value="1"/>
</dbReference>
<organism evidence="16 17">
    <name type="scientific">Acanthopleuribacter pedis</name>
    <dbReference type="NCBI Taxonomy" id="442870"/>
    <lineage>
        <taxon>Bacteria</taxon>
        <taxon>Pseudomonadati</taxon>
        <taxon>Acidobacteriota</taxon>
        <taxon>Holophagae</taxon>
        <taxon>Acanthopleuribacterales</taxon>
        <taxon>Acanthopleuribacteraceae</taxon>
        <taxon>Acanthopleuribacter</taxon>
    </lineage>
</organism>
<dbReference type="PRINTS" id="PR00950">
    <property type="entry name" value="TYPE3IMSPROT"/>
</dbReference>
<dbReference type="NCBIfam" id="TIGR01404">
    <property type="entry name" value="FlhB_rel_III"/>
    <property type="match status" value="1"/>
</dbReference>
<feature type="transmembrane region" description="Helical" evidence="14">
    <location>
        <begin position="93"/>
        <end position="116"/>
    </location>
</feature>
<evidence type="ECO:0000256" key="12">
    <source>
        <dbReference type="ARBA" id="ARBA00023225"/>
    </source>
</evidence>
<keyword evidence="5 14" id="KW-1003">Cell membrane</keyword>
<keyword evidence="17" id="KW-1185">Reference proteome</keyword>
<evidence type="ECO:0000313" key="17">
    <source>
        <dbReference type="Proteomes" id="UP000664417"/>
    </source>
</evidence>
<feature type="transmembrane region" description="Helical" evidence="14">
    <location>
        <begin position="137"/>
        <end position="159"/>
    </location>
</feature>
<keyword evidence="10" id="KW-0843">Virulence</keyword>
<accession>A0A8J7U8V1</accession>
<dbReference type="InterPro" id="IPR006136">
    <property type="entry name" value="FlhB"/>
</dbReference>
<dbReference type="PANTHER" id="PTHR30531">
    <property type="entry name" value="FLAGELLAR BIOSYNTHETIC PROTEIN FLHB"/>
    <property type="match status" value="1"/>
</dbReference>
<keyword evidence="4 14" id="KW-0813">Transport</keyword>
<keyword evidence="6 14" id="KW-0812">Transmembrane</keyword>